<dbReference type="Proteomes" id="UP000436822">
    <property type="component" value="Unassembled WGS sequence"/>
</dbReference>
<dbReference type="RefSeq" id="WP_159808199.1">
    <property type="nucleotide sequence ID" value="NZ_BLJE01000003.1"/>
</dbReference>
<organism evidence="1 2">
    <name type="scientific">Litoreibacter roseus</name>
    <dbReference type="NCBI Taxonomy" id="2601869"/>
    <lineage>
        <taxon>Bacteria</taxon>
        <taxon>Pseudomonadati</taxon>
        <taxon>Pseudomonadota</taxon>
        <taxon>Alphaproteobacteria</taxon>
        <taxon>Rhodobacterales</taxon>
        <taxon>Roseobacteraceae</taxon>
        <taxon>Litoreibacter</taxon>
    </lineage>
</organism>
<accession>A0A6N6JHN8</accession>
<dbReference type="AlphaFoldDB" id="A0A6N6JHN8"/>
<protein>
    <recommendedName>
        <fullName evidence="3">Glycosyl transferase</fullName>
    </recommendedName>
</protein>
<keyword evidence="2" id="KW-1185">Reference proteome</keyword>
<evidence type="ECO:0000313" key="2">
    <source>
        <dbReference type="Proteomes" id="UP000436822"/>
    </source>
</evidence>
<gene>
    <name evidence="1" type="ORF">KIN_28400</name>
</gene>
<sequence length="267" mass="30746">MKQIICINWGTKYGATYINRLYGMVERNITPPFSFTCFTDNSDGIRDEVDCEDLPPINAVMPTNTRGIWPKSRLWGPKLGSLTGPVLFMDLDLVVTGNLDQFFEIGGPEDVVMTRNQSTPFERLGQTSLFRFPVGKLISLQQKFEADPQGVADEYRFEQRFVTRNAPGGVTFFPSDLVKHYTYNCCYVFPLNYFFTPRLPKNARAIIFAGAIDPKFAIEGRWSKRDKGHTPIGHLKALFTKDRFETPFRHLRHFVKPAPWVAKYWRE</sequence>
<dbReference type="InterPro" id="IPR029044">
    <property type="entry name" value="Nucleotide-diphossugar_trans"/>
</dbReference>
<name>A0A6N6JHN8_9RHOB</name>
<reference evidence="1 2" key="1">
    <citation type="submission" date="2019-12" db="EMBL/GenBank/DDBJ databases">
        <title>Litoreibacter badius sp. nov., a novel bacteriochlorophyll a-containing bacterium in the genus Litoreibacter.</title>
        <authorList>
            <person name="Kanamuro M."/>
            <person name="Takabe Y."/>
            <person name="Mori K."/>
            <person name="Takaichi S."/>
            <person name="Hanada S."/>
        </authorList>
    </citation>
    <scope>NUCLEOTIDE SEQUENCE [LARGE SCALE GENOMIC DNA]</scope>
    <source>
        <strain evidence="1 2">K6</strain>
    </source>
</reference>
<evidence type="ECO:0008006" key="3">
    <source>
        <dbReference type="Google" id="ProtNLM"/>
    </source>
</evidence>
<dbReference type="OrthoDB" id="564871at2"/>
<evidence type="ECO:0000313" key="1">
    <source>
        <dbReference type="EMBL" id="GFE65766.1"/>
    </source>
</evidence>
<dbReference type="SUPFAM" id="SSF53448">
    <property type="entry name" value="Nucleotide-diphospho-sugar transferases"/>
    <property type="match status" value="1"/>
</dbReference>
<dbReference type="EMBL" id="BLJE01000003">
    <property type="protein sequence ID" value="GFE65766.1"/>
    <property type="molecule type" value="Genomic_DNA"/>
</dbReference>
<comment type="caution">
    <text evidence="1">The sequence shown here is derived from an EMBL/GenBank/DDBJ whole genome shotgun (WGS) entry which is preliminary data.</text>
</comment>
<proteinExistence type="predicted"/>